<proteinExistence type="predicted"/>
<name>A0A3P3XJ33_9SPIR</name>
<dbReference type="InterPro" id="IPR043128">
    <property type="entry name" value="Rev_trsase/Diguanyl_cyclase"/>
</dbReference>
<dbReference type="PANTHER" id="PTHR45138:SF9">
    <property type="entry name" value="DIGUANYLATE CYCLASE DGCM-RELATED"/>
    <property type="match status" value="1"/>
</dbReference>
<dbReference type="InterPro" id="IPR000160">
    <property type="entry name" value="GGDEF_dom"/>
</dbReference>
<keyword evidence="4" id="KW-0548">Nucleotidyltransferase</keyword>
<dbReference type="AlphaFoldDB" id="A0A3P3XJ33"/>
<feature type="domain" description="GGDEF" evidence="3">
    <location>
        <begin position="337"/>
        <end position="469"/>
    </location>
</feature>
<dbReference type="Pfam" id="PF00990">
    <property type="entry name" value="GGDEF"/>
    <property type="match status" value="1"/>
</dbReference>
<dbReference type="GO" id="GO:0052621">
    <property type="term" value="F:diguanylate cyclase activity"/>
    <property type="evidence" value="ECO:0007669"/>
    <property type="project" value="UniProtKB-EC"/>
</dbReference>
<dbReference type="Gene3D" id="3.30.450.20">
    <property type="entry name" value="PAS domain"/>
    <property type="match status" value="1"/>
</dbReference>
<keyword evidence="4" id="KW-0808">Transferase</keyword>
<dbReference type="GO" id="GO:0043709">
    <property type="term" value="P:cell adhesion involved in single-species biofilm formation"/>
    <property type="evidence" value="ECO:0007669"/>
    <property type="project" value="TreeGrafter"/>
</dbReference>
<dbReference type="InterPro" id="IPR003018">
    <property type="entry name" value="GAF"/>
</dbReference>
<dbReference type="PANTHER" id="PTHR45138">
    <property type="entry name" value="REGULATORY COMPONENTS OF SENSORY TRANSDUCTION SYSTEM"/>
    <property type="match status" value="1"/>
</dbReference>
<dbReference type="PROSITE" id="PS50887">
    <property type="entry name" value="GGDEF"/>
    <property type="match status" value="1"/>
</dbReference>
<dbReference type="InterPro" id="IPR050469">
    <property type="entry name" value="Diguanylate_Cyclase"/>
</dbReference>
<organism evidence="4">
    <name type="scientific">uncultured spirochete</name>
    <dbReference type="NCBI Taxonomy" id="156406"/>
    <lineage>
        <taxon>Bacteria</taxon>
        <taxon>Pseudomonadati</taxon>
        <taxon>Spirochaetota</taxon>
        <taxon>Spirochaetia</taxon>
        <taxon>Spirochaetales</taxon>
        <taxon>environmental samples</taxon>
    </lineage>
</organism>
<dbReference type="GO" id="GO:0005886">
    <property type="term" value="C:plasma membrane"/>
    <property type="evidence" value="ECO:0007669"/>
    <property type="project" value="TreeGrafter"/>
</dbReference>
<sequence>MEIDSSAIRSLFIDSSLSEFFDETDLFYIDFQSSIARSCSTLRYLGYEDADLLDILGAFPVHEADRERVELMQKRIESGETDKVIDSFRVASKKDSRFPWLRFSIKVLGREPDGKPTALIGHVTDVDDLIASQEEIRERLVEIDAMRELIGAINKSLDFEETFKRIIEQLHRIIPFDRATVQAFENDSLTVIAGYGYPKSDIMGLVFPAKGIDNPAVRAIQTQRPIVCNDVSHDFPGFIAPSKDFTSLSWLGIPMVYEGQAIGLIALDSHLPNFYTDQHVRVATAMAEHIATAFEHARSHQLVTVQAMTDRLTGLANRYGLEMRGTELFQKAIENDQPIGVFMLDIDHFKQVNDMYGHSYGDMVLQQIASTIRTQIRNEDYAVRYGGEEFVVLLPGLGPRESLIVAERLRIKISQTEVEKGRKLPTVSIGIYAAVPGSLDILHEFIRKADLALYTAKEAGRNRSRVWSTSPEFYVSE</sequence>
<dbReference type="EMBL" id="FWDM01000019">
    <property type="protein sequence ID" value="SLM12684.1"/>
    <property type="molecule type" value="Genomic_DNA"/>
</dbReference>
<dbReference type="CDD" id="cd01949">
    <property type="entry name" value="GGDEF"/>
    <property type="match status" value="1"/>
</dbReference>
<accession>A0A3P3XJ33</accession>
<comment type="catalytic activity">
    <reaction evidence="2">
        <text>2 GTP = 3',3'-c-di-GMP + 2 diphosphate</text>
        <dbReference type="Rhea" id="RHEA:24898"/>
        <dbReference type="ChEBI" id="CHEBI:33019"/>
        <dbReference type="ChEBI" id="CHEBI:37565"/>
        <dbReference type="ChEBI" id="CHEBI:58805"/>
        <dbReference type="EC" id="2.7.7.65"/>
    </reaction>
</comment>
<dbReference type="Gene3D" id="3.30.450.40">
    <property type="match status" value="1"/>
</dbReference>
<dbReference type="InterPro" id="IPR035965">
    <property type="entry name" value="PAS-like_dom_sf"/>
</dbReference>
<dbReference type="EC" id="2.7.7.65" evidence="1"/>
<dbReference type="GO" id="GO:1902201">
    <property type="term" value="P:negative regulation of bacterial-type flagellum-dependent cell motility"/>
    <property type="evidence" value="ECO:0007669"/>
    <property type="project" value="TreeGrafter"/>
</dbReference>
<dbReference type="InterPro" id="IPR029016">
    <property type="entry name" value="GAF-like_dom_sf"/>
</dbReference>
<dbReference type="SUPFAM" id="SSF55785">
    <property type="entry name" value="PYP-like sensor domain (PAS domain)"/>
    <property type="match status" value="1"/>
</dbReference>
<dbReference type="FunFam" id="3.30.70.270:FF:000001">
    <property type="entry name" value="Diguanylate cyclase domain protein"/>
    <property type="match status" value="1"/>
</dbReference>
<evidence type="ECO:0000259" key="3">
    <source>
        <dbReference type="PROSITE" id="PS50887"/>
    </source>
</evidence>
<protein>
    <recommendedName>
        <fullName evidence="1">diguanylate cyclase</fullName>
        <ecNumber evidence="1">2.7.7.65</ecNumber>
    </recommendedName>
</protein>
<dbReference type="Gene3D" id="3.30.70.270">
    <property type="match status" value="1"/>
</dbReference>
<dbReference type="Pfam" id="PF13185">
    <property type="entry name" value="GAF_2"/>
    <property type="match status" value="1"/>
</dbReference>
<dbReference type="SUPFAM" id="SSF55073">
    <property type="entry name" value="Nucleotide cyclase"/>
    <property type="match status" value="1"/>
</dbReference>
<dbReference type="SUPFAM" id="SSF55781">
    <property type="entry name" value="GAF domain-like"/>
    <property type="match status" value="1"/>
</dbReference>
<evidence type="ECO:0000256" key="1">
    <source>
        <dbReference type="ARBA" id="ARBA00012528"/>
    </source>
</evidence>
<gene>
    <name evidence="4" type="ORF">SPIROBIBN47_260011</name>
</gene>
<dbReference type="InterPro" id="IPR029787">
    <property type="entry name" value="Nucleotide_cyclase"/>
</dbReference>
<evidence type="ECO:0000256" key="2">
    <source>
        <dbReference type="ARBA" id="ARBA00034247"/>
    </source>
</evidence>
<reference evidence="4" key="1">
    <citation type="submission" date="2017-02" db="EMBL/GenBank/DDBJ databases">
        <authorList>
            <person name="Regsiter A."/>
            <person name="William W."/>
        </authorList>
    </citation>
    <scope>NUCLEOTIDE SEQUENCE</scope>
    <source>
        <strain evidence="4">Bib</strain>
    </source>
</reference>
<evidence type="ECO:0000313" key="4">
    <source>
        <dbReference type="EMBL" id="SLM12684.1"/>
    </source>
</evidence>
<dbReference type="SMART" id="SM00267">
    <property type="entry name" value="GGDEF"/>
    <property type="match status" value="1"/>
</dbReference>
<dbReference type="SMART" id="SM00065">
    <property type="entry name" value="GAF"/>
    <property type="match status" value="1"/>
</dbReference>
<dbReference type="NCBIfam" id="TIGR00254">
    <property type="entry name" value="GGDEF"/>
    <property type="match status" value="1"/>
</dbReference>